<accession>A0A9Q0S618</accession>
<dbReference type="InterPro" id="IPR007080">
    <property type="entry name" value="RNA_pol_Rpb1_1"/>
</dbReference>
<dbReference type="SMART" id="SM00663">
    <property type="entry name" value="RPOLA_N"/>
    <property type="match status" value="1"/>
</dbReference>
<dbReference type="Proteomes" id="UP001151699">
    <property type="component" value="Chromosome A"/>
</dbReference>
<dbReference type="InterPro" id="IPR047107">
    <property type="entry name" value="DNA-dir_RNA_pol1_lsu_C"/>
</dbReference>
<dbReference type="GO" id="GO:0003899">
    <property type="term" value="F:DNA-directed RNA polymerase activity"/>
    <property type="evidence" value="ECO:0007669"/>
    <property type="project" value="UniProtKB-EC"/>
</dbReference>
<evidence type="ECO:0000313" key="22">
    <source>
        <dbReference type="EMBL" id="KAJ6646717.1"/>
    </source>
</evidence>
<feature type="coiled-coil region" evidence="18">
    <location>
        <begin position="475"/>
        <end position="502"/>
    </location>
</feature>
<dbReference type="CDD" id="cd02735">
    <property type="entry name" value="RNAP_I_Rpa1_C"/>
    <property type="match status" value="1"/>
</dbReference>
<keyword evidence="23" id="KW-1185">Reference proteome</keyword>
<feature type="domain" description="RING-type" evidence="20">
    <location>
        <begin position="232"/>
        <end position="272"/>
    </location>
</feature>
<dbReference type="Pfam" id="PF02148">
    <property type="entry name" value="zf-UBP"/>
    <property type="match status" value="1"/>
</dbReference>
<dbReference type="InterPro" id="IPR011422">
    <property type="entry name" value="BRAP2/ETP1_RRM"/>
</dbReference>
<dbReference type="Pfam" id="PF04998">
    <property type="entry name" value="RNA_pol_Rpb1_5"/>
    <property type="match status" value="1"/>
</dbReference>
<dbReference type="Gene3D" id="1.10.132.30">
    <property type="match status" value="1"/>
</dbReference>
<evidence type="ECO:0000256" key="14">
    <source>
        <dbReference type="ARBA" id="ARBA00048552"/>
    </source>
</evidence>
<dbReference type="SUPFAM" id="SSF64484">
    <property type="entry name" value="beta and beta-prime subunits of DNA dependent RNA-polymerase"/>
    <property type="match status" value="1"/>
</dbReference>
<dbReference type="InterPro" id="IPR013083">
    <property type="entry name" value="Znf_RING/FYVE/PHD"/>
</dbReference>
<dbReference type="GO" id="GO:0003677">
    <property type="term" value="F:DNA binding"/>
    <property type="evidence" value="ECO:0007669"/>
    <property type="project" value="InterPro"/>
</dbReference>
<dbReference type="FunFam" id="1.10.274.100:FF:000012">
    <property type="entry name" value="DNA-directed RNA polymerase subunit"/>
    <property type="match status" value="1"/>
</dbReference>
<evidence type="ECO:0000256" key="15">
    <source>
        <dbReference type="ARBA" id="ARBA00053996"/>
    </source>
</evidence>
<dbReference type="Pfam" id="PF13639">
    <property type="entry name" value="zf-RING_2"/>
    <property type="match status" value="1"/>
</dbReference>
<dbReference type="Gene3D" id="6.20.50.80">
    <property type="match status" value="1"/>
</dbReference>
<dbReference type="GO" id="GO:0008270">
    <property type="term" value="F:zinc ion binding"/>
    <property type="evidence" value="ECO:0007669"/>
    <property type="project" value="UniProtKB-KW"/>
</dbReference>
<feature type="region of interest" description="Disordered" evidence="19">
    <location>
        <begin position="1807"/>
        <end position="1866"/>
    </location>
</feature>
<comment type="catalytic activity">
    <reaction evidence="14 17">
        <text>RNA(n) + a ribonucleoside 5'-triphosphate = RNA(n+1) + diphosphate</text>
        <dbReference type="Rhea" id="RHEA:21248"/>
        <dbReference type="Rhea" id="RHEA-COMP:14527"/>
        <dbReference type="Rhea" id="RHEA-COMP:17342"/>
        <dbReference type="ChEBI" id="CHEBI:33019"/>
        <dbReference type="ChEBI" id="CHEBI:61557"/>
        <dbReference type="ChEBI" id="CHEBI:140395"/>
        <dbReference type="EC" id="2.7.7.6"/>
    </reaction>
</comment>
<evidence type="ECO:0000256" key="6">
    <source>
        <dbReference type="ARBA" id="ARBA00022679"/>
    </source>
</evidence>
<protein>
    <recommendedName>
        <fullName evidence="17">DNA-directed RNA polymerase subunit</fullName>
        <ecNumber evidence="17">2.7.7.6</ecNumber>
    </recommendedName>
</protein>
<keyword evidence="7 17" id="KW-0548">Nucleotidyltransferase</keyword>
<dbReference type="InterPro" id="IPR044893">
    <property type="entry name" value="RNA_pol_Rpb1_clamp_domain"/>
</dbReference>
<dbReference type="InterPro" id="IPR045867">
    <property type="entry name" value="DNA-dir_RpoC_beta_prime"/>
</dbReference>
<dbReference type="InterPro" id="IPR007081">
    <property type="entry name" value="RNA_pol_Rpb1_5"/>
</dbReference>
<comment type="function">
    <text evidence="15">DNA-dependent RNA polymerase catalyzes the transcription of DNA into RNA using the four ribonucleoside triphosphates as substrates. Largest and catalytic core component of RNA polymerase I which synthesizes ribosomal RNA precursors. Forms the polymerase active center together with the second largest subunit. A single stranded DNA template strand of the promoter is positioned within the central active site cleft of Pol I. A bridging helix emanates from RPA1 and crosses the cleft near the catalytic site and is thought to promote translocation of Pol I by acting as a ratchet that moves the RNA-DNA hybrid through the active site by switching from straight to bent conformations at each step of nucleotide addition.</text>
</comment>
<dbReference type="Pfam" id="PF04997">
    <property type="entry name" value="RNA_pol_Rpb1_1"/>
    <property type="match status" value="1"/>
</dbReference>
<dbReference type="CDD" id="cd16457">
    <property type="entry name" value="RING-H2_BRAP2"/>
    <property type="match status" value="1"/>
</dbReference>
<dbReference type="Pfam" id="PF05000">
    <property type="entry name" value="RNA_pol_Rpb1_4"/>
    <property type="match status" value="1"/>
</dbReference>
<dbReference type="InterPro" id="IPR015699">
    <property type="entry name" value="DNA-dir_RNA_pol1_lsu_N"/>
</dbReference>
<dbReference type="PANTHER" id="PTHR19376">
    <property type="entry name" value="DNA-DIRECTED RNA POLYMERASE"/>
    <property type="match status" value="1"/>
</dbReference>
<dbReference type="OrthoDB" id="270392at2759"/>
<evidence type="ECO:0000313" key="23">
    <source>
        <dbReference type="Proteomes" id="UP001151699"/>
    </source>
</evidence>
<dbReference type="GO" id="GO:0005736">
    <property type="term" value="C:RNA polymerase I complex"/>
    <property type="evidence" value="ECO:0007669"/>
    <property type="project" value="TreeGrafter"/>
</dbReference>
<gene>
    <name evidence="22" type="primary">RpI1</name>
    <name evidence="22" type="ORF">Bhyg_01930</name>
</gene>
<dbReference type="SMART" id="SM00290">
    <property type="entry name" value="ZnF_UBP"/>
    <property type="match status" value="1"/>
</dbReference>
<dbReference type="SUPFAM" id="SSF57850">
    <property type="entry name" value="RING/U-box"/>
    <property type="match status" value="2"/>
</dbReference>
<dbReference type="InterPro" id="IPR007066">
    <property type="entry name" value="RNA_pol_Rpb1_3"/>
</dbReference>
<evidence type="ECO:0000256" key="1">
    <source>
        <dbReference type="ARBA" id="ARBA00004604"/>
    </source>
</evidence>
<dbReference type="Gene3D" id="2.40.40.20">
    <property type="match status" value="1"/>
</dbReference>
<keyword evidence="8" id="KW-0479">Metal-binding</keyword>
<evidence type="ECO:0000256" key="7">
    <source>
        <dbReference type="ARBA" id="ARBA00022695"/>
    </source>
</evidence>
<evidence type="ECO:0000256" key="19">
    <source>
        <dbReference type="SAM" id="MobiDB-lite"/>
    </source>
</evidence>
<dbReference type="CDD" id="cd01435">
    <property type="entry name" value="RNAP_I_RPA1_N"/>
    <property type="match status" value="1"/>
</dbReference>
<dbReference type="EC" id="2.7.7.6" evidence="17"/>
<evidence type="ECO:0000256" key="11">
    <source>
        <dbReference type="ARBA" id="ARBA00022842"/>
    </source>
</evidence>
<keyword evidence="13" id="KW-0539">Nucleus</keyword>
<dbReference type="Pfam" id="PF04983">
    <property type="entry name" value="RNA_pol_Rpb1_3"/>
    <property type="match status" value="1"/>
</dbReference>
<dbReference type="Pfam" id="PF00623">
    <property type="entry name" value="RNA_pol_Rpb1_2"/>
    <property type="match status" value="1"/>
</dbReference>
<evidence type="ECO:0000256" key="17">
    <source>
        <dbReference type="RuleBase" id="RU004279"/>
    </source>
</evidence>
<keyword evidence="6 17" id="KW-0808">Transferase</keyword>
<dbReference type="Gene3D" id="3.30.40.10">
    <property type="entry name" value="Zinc/RING finger domain, C3HC4 (zinc finger)"/>
    <property type="match status" value="2"/>
</dbReference>
<dbReference type="InterPro" id="IPR007083">
    <property type="entry name" value="RNA_pol_Rpb1_4"/>
</dbReference>
<comment type="similarity">
    <text evidence="2 17">Belongs to the RNA polymerase beta' chain family.</text>
</comment>
<feature type="non-terminal residue" evidence="22">
    <location>
        <position position="1"/>
    </location>
</feature>
<dbReference type="Gene3D" id="3.30.70.2850">
    <property type="match status" value="1"/>
</dbReference>
<dbReference type="EMBL" id="WJQU01000001">
    <property type="protein sequence ID" value="KAJ6646717.1"/>
    <property type="molecule type" value="Genomic_DNA"/>
</dbReference>
<feature type="domain" description="UBP-type" evidence="21">
    <location>
        <begin position="266"/>
        <end position="361"/>
    </location>
</feature>
<dbReference type="SMART" id="SM00184">
    <property type="entry name" value="RING"/>
    <property type="match status" value="1"/>
</dbReference>
<keyword evidence="18" id="KW-0175">Coiled coil</keyword>
<keyword evidence="11" id="KW-0460">Magnesium</keyword>
<keyword evidence="10" id="KW-0862">Zinc</keyword>
<evidence type="ECO:0000256" key="9">
    <source>
        <dbReference type="ARBA" id="ARBA00022771"/>
    </source>
</evidence>
<evidence type="ECO:0000256" key="10">
    <source>
        <dbReference type="ARBA" id="ARBA00022833"/>
    </source>
</evidence>
<keyword evidence="9 16" id="KW-0863">Zinc-finger</keyword>
<evidence type="ECO:0000256" key="3">
    <source>
        <dbReference type="ARBA" id="ARBA00011251"/>
    </source>
</evidence>
<feature type="region of interest" description="Disordered" evidence="19">
    <location>
        <begin position="68"/>
        <end position="96"/>
    </location>
</feature>
<feature type="compositionally biased region" description="Polar residues" evidence="19">
    <location>
        <begin position="86"/>
        <end position="95"/>
    </location>
</feature>
<dbReference type="Gene3D" id="4.10.860.120">
    <property type="entry name" value="RNA polymerase II, clamp domain"/>
    <property type="match status" value="1"/>
</dbReference>
<feature type="compositionally biased region" description="Acidic residues" evidence="19">
    <location>
        <begin position="1838"/>
        <end position="1853"/>
    </location>
</feature>
<dbReference type="InterPro" id="IPR038120">
    <property type="entry name" value="Rpb1_funnel_sf"/>
</dbReference>
<organism evidence="22 23">
    <name type="scientific">Pseudolycoriella hygida</name>
    <dbReference type="NCBI Taxonomy" id="35572"/>
    <lineage>
        <taxon>Eukaryota</taxon>
        <taxon>Metazoa</taxon>
        <taxon>Ecdysozoa</taxon>
        <taxon>Arthropoda</taxon>
        <taxon>Hexapoda</taxon>
        <taxon>Insecta</taxon>
        <taxon>Pterygota</taxon>
        <taxon>Neoptera</taxon>
        <taxon>Endopterygota</taxon>
        <taxon>Diptera</taxon>
        <taxon>Nematocera</taxon>
        <taxon>Sciaroidea</taxon>
        <taxon>Sciaridae</taxon>
        <taxon>Pseudolycoriella</taxon>
    </lineage>
</organism>
<dbReference type="InterPro" id="IPR001841">
    <property type="entry name" value="Znf_RING"/>
</dbReference>
<comment type="caution">
    <text evidence="22">The sequence shown here is derived from an EMBL/GenBank/DDBJ whole genome shotgun (WGS) entry which is preliminary data.</text>
</comment>
<dbReference type="FunFam" id="2.40.40.20:FF:000019">
    <property type="entry name" value="DNA-directed RNA polymerase II subunit RPB1"/>
    <property type="match status" value="1"/>
</dbReference>
<dbReference type="PANTHER" id="PTHR19376:SF11">
    <property type="entry name" value="DNA-DIRECTED RNA POLYMERASE I SUBUNIT RPA1"/>
    <property type="match status" value="1"/>
</dbReference>
<feature type="compositionally biased region" description="Acidic residues" evidence="19">
    <location>
        <begin position="1816"/>
        <end position="1827"/>
    </location>
</feature>
<dbReference type="PROSITE" id="PS50271">
    <property type="entry name" value="ZF_UBP"/>
    <property type="match status" value="1"/>
</dbReference>
<dbReference type="Gene3D" id="6.10.250.2940">
    <property type="match status" value="1"/>
</dbReference>
<dbReference type="Gene3D" id="3.30.1490.180">
    <property type="entry name" value="RNA polymerase ii"/>
    <property type="match status" value="1"/>
</dbReference>
<dbReference type="InterPro" id="IPR006592">
    <property type="entry name" value="RNA_pol_N"/>
</dbReference>
<dbReference type="InterPro" id="IPR034932">
    <property type="entry name" value="BRAP2_RRM"/>
</dbReference>
<reference evidence="22" key="1">
    <citation type="submission" date="2022-07" db="EMBL/GenBank/DDBJ databases">
        <authorList>
            <person name="Trinca V."/>
            <person name="Uliana J.V.C."/>
            <person name="Torres T.T."/>
            <person name="Ward R.J."/>
            <person name="Monesi N."/>
        </authorList>
    </citation>
    <scope>NUCLEOTIDE SEQUENCE</scope>
    <source>
        <strain evidence="22">HSMRA1968</strain>
        <tissue evidence="22">Whole embryos</tissue>
    </source>
</reference>
<dbReference type="CDD" id="cd12718">
    <property type="entry name" value="RRM_BRAP2"/>
    <property type="match status" value="1"/>
</dbReference>
<dbReference type="InterPro" id="IPR042102">
    <property type="entry name" value="RNA_pol_Rpb1_3_sf"/>
</dbReference>
<dbReference type="InterPro" id="IPR001607">
    <property type="entry name" value="Znf_UBP"/>
</dbReference>
<evidence type="ECO:0000256" key="16">
    <source>
        <dbReference type="PROSITE-ProRule" id="PRU00502"/>
    </source>
</evidence>
<feature type="coiled-coil region" evidence="18">
    <location>
        <begin position="405"/>
        <end position="432"/>
    </location>
</feature>
<dbReference type="InterPro" id="IPR047243">
    <property type="entry name" value="RING-H2_BRAP2"/>
</dbReference>
<evidence type="ECO:0000256" key="2">
    <source>
        <dbReference type="ARBA" id="ARBA00006460"/>
    </source>
</evidence>
<keyword evidence="4 17" id="KW-0240">DNA-directed RNA polymerase</keyword>
<name>A0A9Q0S618_9DIPT</name>
<evidence type="ECO:0000256" key="18">
    <source>
        <dbReference type="SAM" id="Coils"/>
    </source>
</evidence>
<dbReference type="InterPro" id="IPR000722">
    <property type="entry name" value="RNA_pol_asu"/>
</dbReference>
<evidence type="ECO:0000256" key="5">
    <source>
        <dbReference type="ARBA" id="ARBA00022553"/>
    </source>
</evidence>
<sequence>MSMLVSLCLLKIEIDLNDMSDEGTVKSEGAANVPSNSRLIREHRGQRKPKAIQIDNYTCSDMEQLGENRGILPSSSREATPMVAEESQSNVSPDTTDGKSFFSGNPFVEVTKGIIHMYKKDERIEMHKGLSKTLCLFSVPATLNCHDILNFVAPCHPVLQHIRIIRDGTPNQFMVLLEFRSVESAMEFYETYNGTAYNSLEPDSLCHAVWVSNVEWGDDGLPPLGHTELPTCPVCLERMDESVDGVLTILCNHAFHANCLIKWGDSTCPVCRCVQTPELSESSVCMECEGNEALWICLICGHVGCGRYQGAHAASHFLTTNHTYALQVGSNRVWDYAGDNFVHRLLQSKSDGKLVATEDRSGSGDEKIDSMQLEFTYMLTSQLDAQRRFYEDRLMRLENVIEKDNKSFKQQMDDLLEKFTTVEAKLQTVTKEKGQIEKKYAHVNAKITTLIKDLADERQMSKALQSNQASWQSKYTAMEANYRKLQTEKEEEIRELKDQIHDLMFYMDAQKVIANSDLKDEIATSSISVPSPSSDTNRKQRQTELLSVAKIENDHLVDAAGFPIPGGLYDPAMGPYDYDSGSCQTCGNSFVDCVGHMGHIKLCKPVYNRIFGRAVYSIMRMSCLNCYQLQLPAGEIEILRLQLKLTEMGYVRESQDLEVMKASLMTSSEEREKRVAEYSELIEKNLINSDCSTKTTEELRMSLINPVILSRPRTKNCIHCRQVLPTFKYTQNRLIRSIPKVELHQTLGIDAVRAADVPVLPEECRDHLRNIYKENAEMLDLLFPSLKAHNRLKHPVDICFTDIIPVTPINTRPQLKVEGGRTTRHHEQTQMYINIILENATLKLIMDQAASFAAENTLNEKMLKAWQKLQSCVDQLWDEKMGFDRGFKGLKQIIEKKEGIIRMHMLGKRVNHAGRTVITPDPYINVDEIGIPEVFAKNLTYPVPVTEWNAEELRKYVINGPNVHPGAKFIEEGNTNKIIPAHSKAVRESMAKTLLVSNSPKIVHRHLQNGDILLLNRQPSLHRPSIMAHKVKVMKKEKTLRLHYSNCKSYNADFDGDEMNCHCPQNELARSEAYNLVNVANNFLVPKDGTPLGGLIQDHVVAGVKMTMRGRFFNREDYQQLVYVALSHIKQDLELLTPAIIKPIALWSGKQILSTIIKNISPKNKGINLKSTVKITSKMWEHREPRQMLAGGTPLKNNEMTESEVIIRGGDIVAGVLDKTHFGATPHGLIHCMYELYGGSVSSQLLSSFSKLFTFFLQREGFSLGVHDILVTEKADKKRKKYLQKVEQIGIDIVAEALDVDPNVSSADLAVKMEEEYSRNPQFRTILDRHYKAGLGLYVNKINKVCVPDGLLCKFPENNLQLMVGSGAKGSSVNTVQISGSLGQMELEGKRPPLMISGKSLPSFNAFETSPKSGGFIVGRYMTGISPQEFFFHCMAGREGLIDTAVKTSRSGYLQRCLVKHLEGLLVHYDMTVRDSDKCVVQFMYGEDGMDTLKVPFLNQKHMAFLEANRHVIENEEVDEKLQNDYDDEQKIRKHKKAIKSWSKKFGNDLARRSYFSKFIDDINAEGEGLSKSEILDKWKEMVDNDPATLAKYKKLKTKRPDPAISLYQQDNYFGVISERLERLINLHCKDNRNDDKDKFKTLIYKKNMMSLASPGEPVGLLAAQSIGEPSTQMTLNTFHFAGRGEMNVTLGIPRLKEILMTASKNLKTPSMDIPFKAGITPRKAEKLRLKLIRVTLADVLETVNVKTFICEIAGRVRRCVLKFKFLDRNVYRDEYCVKPKQIRGFVEKKFFKSMFKAIEKSSDTEPNIRLGADSMSEESDNGDDDAGAAKKRRQNDDEQDYDESENESITDQDESKDNESDIVTNKVDEGGVSAIDYKNAKEFVLSTYSNVREYEFDKENELWCKITFDLPMTNKNIDFSTLLREVARTSVIHEIKGIKRAITHPKDNDLVLRTDGINITVTILFLKQKQHILKDLMPQEMFKYNEILDLNRLYTNDIHTVATTYGIEAATRVIVREIQFLFSQYGITVDPRHLLLIADYMTFTGRFQPLSREGMKYSASSLQRMSFEAPIQPLQAATIFNCCDTLDSPASRIMVGKPCQGGTGLCSIIFKNNFISSKNKRKN</sequence>
<evidence type="ECO:0000259" key="21">
    <source>
        <dbReference type="PROSITE" id="PS50271"/>
    </source>
</evidence>
<evidence type="ECO:0000256" key="8">
    <source>
        <dbReference type="ARBA" id="ARBA00022723"/>
    </source>
</evidence>
<dbReference type="Pfam" id="PF07576">
    <property type="entry name" value="BRAP2"/>
    <property type="match status" value="1"/>
</dbReference>
<proteinExistence type="inferred from homology"/>
<comment type="subunit">
    <text evidence="3">Component of the RNA polymerase I (Pol I) complex consisting of at least 13 subunits.</text>
</comment>
<comment type="subcellular location">
    <subcellularLocation>
        <location evidence="1">Nucleus</location>
        <location evidence="1">Nucleolus</location>
    </subcellularLocation>
</comment>
<dbReference type="PROSITE" id="PS50089">
    <property type="entry name" value="ZF_RING_2"/>
    <property type="match status" value="1"/>
</dbReference>
<evidence type="ECO:0000259" key="20">
    <source>
        <dbReference type="PROSITE" id="PS50089"/>
    </source>
</evidence>
<dbReference type="GO" id="GO:0006351">
    <property type="term" value="P:DNA-templated transcription"/>
    <property type="evidence" value="ECO:0007669"/>
    <property type="project" value="InterPro"/>
</dbReference>
<evidence type="ECO:0000256" key="12">
    <source>
        <dbReference type="ARBA" id="ARBA00023163"/>
    </source>
</evidence>
<evidence type="ECO:0000256" key="4">
    <source>
        <dbReference type="ARBA" id="ARBA00022478"/>
    </source>
</evidence>
<dbReference type="Gene3D" id="1.10.274.100">
    <property type="entry name" value="RNA polymerase Rpb1, domain 3"/>
    <property type="match status" value="1"/>
</dbReference>
<keyword evidence="5" id="KW-0597">Phosphoprotein</keyword>
<keyword evidence="12 17" id="KW-0804">Transcription</keyword>
<evidence type="ECO:0000256" key="13">
    <source>
        <dbReference type="ARBA" id="ARBA00023242"/>
    </source>
</evidence>